<feature type="domain" description="PKD" evidence="3">
    <location>
        <begin position="229"/>
        <end position="274"/>
    </location>
</feature>
<sequence>MLRGLRAVAVCGGTALALAFAASSHATADGSGGGVQCPPKVLDCDLSATDPGKGGSGGGGSKPSRPSGGGGGSRGCAIGDEEVPCSSKLGTFNDVDACYWRLRDPQPTDPSEYEHVTKPDGWEYGDPGKLYNVTCPGDGRELMGGSVVSVEGPQLPAVDPEVLAREAMEKLTLRPPSIASPRGDGKYLVGMPMWMWVDRSASTWGPTSESASAGSVTVTATATVDRLVWKMGDGSTVTCNDPGTPYTADQGMKMSPTCGHRYEKPGSHSVEVTAHWNVDWEVTSGGADSGTLTTTRASDVAVTVNEAKALNTR</sequence>
<keyword evidence="5" id="KW-1185">Reference proteome</keyword>
<accession>A0ABQ1CR04</accession>
<reference evidence="4 5" key="1">
    <citation type="submission" date="2020-02" db="EMBL/GenBank/DDBJ databases">
        <title>Whole genome shotgun sequence of Streptomyces diastaticus subsp. diastaticus NBRC 13412.</title>
        <authorList>
            <person name="Ichikawa N."/>
            <person name="Komaki H."/>
            <person name="Tamura T."/>
        </authorList>
    </citation>
    <scope>NUCLEOTIDE SEQUENCE [LARGE SCALE GENOMIC DNA]</scope>
    <source>
        <strain evidence="4 5">NBRC 13412</strain>
    </source>
</reference>
<organism evidence="4 5">
    <name type="scientific">Streptomyces diastaticus subsp. diastaticus</name>
    <dbReference type="NCBI Taxonomy" id="68040"/>
    <lineage>
        <taxon>Bacteria</taxon>
        <taxon>Bacillati</taxon>
        <taxon>Actinomycetota</taxon>
        <taxon>Actinomycetes</taxon>
        <taxon>Kitasatosporales</taxon>
        <taxon>Streptomycetaceae</taxon>
        <taxon>Streptomyces</taxon>
        <taxon>Streptomyces diastaticus group</taxon>
    </lineage>
</organism>
<name>A0ABQ1CR04_STRDI</name>
<dbReference type="PROSITE" id="PS50093">
    <property type="entry name" value="PKD"/>
    <property type="match status" value="1"/>
</dbReference>
<proteinExistence type="predicted"/>
<dbReference type="Proteomes" id="UP000472710">
    <property type="component" value="Unassembled WGS sequence"/>
</dbReference>
<evidence type="ECO:0000256" key="2">
    <source>
        <dbReference type="SAM" id="SignalP"/>
    </source>
</evidence>
<gene>
    <name evidence="4" type="ORF">Sdia_35030</name>
</gene>
<evidence type="ECO:0000313" key="4">
    <source>
        <dbReference type="EMBL" id="GFH72735.1"/>
    </source>
</evidence>
<evidence type="ECO:0000256" key="1">
    <source>
        <dbReference type="SAM" id="MobiDB-lite"/>
    </source>
</evidence>
<feature type="compositionally biased region" description="Gly residues" evidence="1">
    <location>
        <begin position="52"/>
        <end position="74"/>
    </location>
</feature>
<evidence type="ECO:0000313" key="5">
    <source>
        <dbReference type="Proteomes" id="UP000472710"/>
    </source>
</evidence>
<evidence type="ECO:0000259" key="3">
    <source>
        <dbReference type="PROSITE" id="PS50093"/>
    </source>
</evidence>
<feature type="region of interest" description="Disordered" evidence="1">
    <location>
        <begin position="46"/>
        <end position="75"/>
    </location>
</feature>
<comment type="caution">
    <text evidence="4">The sequence shown here is derived from an EMBL/GenBank/DDBJ whole genome shotgun (WGS) entry which is preliminary data.</text>
</comment>
<feature type="signal peptide" evidence="2">
    <location>
        <begin position="1"/>
        <end position="28"/>
    </location>
</feature>
<dbReference type="EMBL" id="BLLN01000003">
    <property type="protein sequence ID" value="GFH72735.1"/>
    <property type="molecule type" value="Genomic_DNA"/>
</dbReference>
<dbReference type="InterPro" id="IPR000601">
    <property type="entry name" value="PKD_dom"/>
</dbReference>
<protein>
    <submittedName>
        <fullName evidence="4">ATP/GTP-binding protein</fullName>
    </submittedName>
</protein>
<keyword evidence="2" id="KW-0732">Signal</keyword>
<feature type="chain" id="PRO_5046854528" evidence="2">
    <location>
        <begin position="29"/>
        <end position="313"/>
    </location>
</feature>